<evidence type="ECO:0000313" key="2">
    <source>
        <dbReference type="Proteomes" id="UP000046395"/>
    </source>
</evidence>
<dbReference type="SUPFAM" id="SSF46689">
    <property type="entry name" value="Homeodomain-like"/>
    <property type="match status" value="1"/>
</dbReference>
<dbReference type="PANTHER" id="PTHR19303">
    <property type="entry name" value="TRANSPOSON"/>
    <property type="match status" value="1"/>
</dbReference>
<dbReference type="Gene3D" id="1.10.10.60">
    <property type="entry name" value="Homeodomain-like"/>
    <property type="match status" value="1"/>
</dbReference>
<dbReference type="Proteomes" id="UP000046395">
    <property type="component" value="Unassembled WGS sequence"/>
</dbReference>
<keyword evidence="2" id="KW-1185">Reference proteome</keyword>
<dbReference type="PANTHER" id="PTHR19303:SF73">
    <property type="entry name" value="PROTEIN PDC2"/>
    <property type="match status" value="1"/>
</dbReference>
<organism evidence="2 3">
    <name type="scientific">Trichuris muris</name>
    <name type="common">Mouse whipworm</name>
    <dbReference type="NCBI Taxonomy" id="70415"/>
    <lineage>
        <taxon>Eukaryota</taxon>
        <taxon>Metazoa</taxon>
        <taxon>Ecdysozoa</taxon>
        <taxon>Nematoda</taxon>
        <taxon>Enoplea</taxon>
        <taxon>Dorylaimia</taxon>
        <taxon>Trichinellida</taxon>
        <taxon>Trichuridae</taxon>
        <taxon>Trichuris</taxon>
    </lineage>
</organism>
<evidence type="ECO:0000313" key="3">
    <source>
        <dbReference type="WBParaSite" id="TMUE_2000006639.1"/>
    </source>
</evidence>
<protein>
    <submittedName>
        <fullName evidence="3">HTH psq-type domain-containing protein</fullName>
    </submittedName>
</protein>
<name>A0A5S6QHH7_TRIMR</name>
<accession>A0A5S6QHH7</accession>
<reference evidence="3" key="1">
    <citation type="submission" date="2019-12" db="UniProtKB">
        <authorList>
            <consortium name="WormBaseParasite"/>
        </authorList>
    </citation>
    <scope>IDENTIFICATION</scope>
</reference>
<dbReference type="AlphaFoldDB" id="A0A5S6QHH7"/>
<dbReference type="InterPro" id="IPR050863">
    <property type="entry name" value="CenT-Element_Derived"/>
</dbReference>
<dbReference type="WBParaSite" id="TMUE_2000006639.1">
    <property type="protein sequence ID" value="TMUE_2000006639.1"/>
    <property type="gene ID" value="WBGene00299669"/>
</dbReference>
<evidence type="ECO:0000256" key="1">
    <source>
        <dbReference type="ARBA" id="ARBA00004123"/>
    </source>
</evidence>
<dbReference type="STRING" id="70415.A0A5S6QHH7"/>
<proteinExistence type="predicted"/>
<sequence length="121" mass="13674">MLKRKHTALTIEKKVEIMEALKRGETGQFLSERYGVGTSPICDIGKNAAQILEYWKQQQEEGGSSERKRMRASKNEEVMEVVYTCFLQSRAAGIPVSGTVLRHNALYFNERLNGDSDFKGS</sequence>
<dbReference type="GO" id="GO:0003677">
    <property type="term" value="F:DNA binding"/>
    <property type="evidence" value="ECO:0007669"/>
    <property type="project" value="TreeGrafter"/>
</dbReference>
<dbReference type="InterPro" id="IPR009057">
    <property type="entry name" value="Homeodomain-like_sf"/>
</dbReference>
<dbReference type="GO" id="GO:0005634">
    <property type="term" value="C:nucleus"/>
    <property type="evidence" value="ECO:0007669"/>
    <property type="project" value="UniProtKB-SubCell"/>
</dbReference>
<comment type="subcellular location">
    <subcellularLocation>
        <location evidence="1">Nucleus</location>
    </subcellularLocation>
</comment>